<dbReference type="InterPro" id="IPR002818">
    <property type="entry name" value="DJ-1/PfpI"/>
</dbReference>
<dbReference type="Pfam" id="PF01965">
    <property type="entry name" value="DJ-1_PfpI"/>
    <property type="match status" value="1"/>
</dbReference>
<sequence length="197" mass="20911">MDSFFVQRILGAKVALFCDFAFEDLEVTYPQKRLEEEGAVVSVIGGAAAGTKYTGKFGYPVISHACIDNVSPDAFDALVIPGGFSPDYMRRNPAMLAFIVRMLEQGKPVGAICHGPWMLCSARDASGKPVCSGVRCTSFGAIKDDVINAGGMWVDEPVVVDANIITARTPADLTPFCHAIIHALAARRAAAAGMPMA</sequence>
<keyword evidence="4" id="KW-1185">Reference proteome</keyword>
<dbReference type="OrthoDB" id="543156at2759"/>
<organism evidence="3 4">
    <name type="scientific">Diacronema lutheri</name>
    <name type="common">Unicellular marine alga</name>
    <name type="synonym">Monochrysis lutheri</name>
    <dbReference type="NCBI Taxonomy" id="2081491"/>
    <lineage>
        <taxon>Eukaryota</taxon>
        <taxon>Haptista</taxon>
        <taxon>Haptophyta</taxon>
        <taxon>Pavlovophyceae</taxon>
        <taxon>Pavlovales</taxon>
        <taxon>Pavlovaceae</taxon>
        <taxon>Diacronema</taxon>
    </lineage>
</organism>
<comment type="similarity">
    <text evidence="1">Belongs to the peptidase C56 family.</text>
</comment>
<dbReference type="PANTHER" id="PTHR42733">
    <property type="entry name" value="DJ-1 PROTEIN"/>
    <property type="match status" value="1"/>
</dbReference>
<dbReference type="InterPro" id="IPR006286">
    <property type="entry name" value="C56_PfpI-like"/>
</dbReference>
<proteinExistence type="inferred from homology"/>
<evidence type="ECO:0000313" key="3">
    <source>
        <dbReference type="EMBL" id="KAG8466702.1"/>
    </source>
</evidence>
<dbReference type="OMA" id="VISHACI"/>
<feature type="domain" description="DJ-1/PfpI" evidence="2">
    <location>
        <begin position="13"/>
        <end position="182"/>
    </location>
</feature>
<dbReference type="SUPFAM" id="SSF52317">
    <property type="entry name" value="Class I glutamine amidotransferase-like"/>
    <property type="match status" value="1"/>
</dbReference>
<protein>
    <recommendedName>
        <fullName evidence="2">DJ-1/PfpI domain-containing protein</fullName>
    </recommendedName>
</protein>
<accession>A0A8J6C9N4</accession>
<name>A0A8J6C9N4_DIALT</name>
<dbReference type="InterPro" id="IPR029062">
    <property type="entry name" value="Class_I_gatase-like"/>
</dbReference>
<dbReference type="NCBIfam" id="TIGR01382">
    <property type="entry name" value="PfpI"/>
    <property type="match status" value="1"/>
</dbReference>
<dbReference type="CDD" id="cd03134">
    <property type="entry name" value="GATase1_PfpI_like"/>
    <property type="match status" value="1"/>
</dbReference>
<dbReference type="Proteomes" id="UP000751190">
    <property type="component" value="Unassembled WGS sequence"/>
</dbReference>
<dbReference type="Gene3D" id="3.40.50.880">
    <property type="match status" value="1"/>
</dbReference>
<evidence type="ECO:0000256" key="1">
    <source>
        <dbReference type="ARBA" id="ARBA00008542"/>
    </source>
</evidence>
<evidence type="ECO:0000259" key="2">
    <source>
        <dbReference type="Pfam" id="PF01965"/>
    </source>
</evidence>
<dbReference type="AlphaFoldDB" id="A0A8J6C9N4"/>
<dbReference type="EMBL" id="JAGTXO010000007">
    <property type="protein sequence ID" value="KAG8466702.1"/>
    <property type="molecule type" value="Genomic_DNA"/>
</dbReference>
<reference evidence="3" key="1">
    <citation type="submission" date="2021-05" db="EMBL/GenBank/DDBJ databases">
        <title>The genome of the haptophyte Pavlova lutheri (Diacronema luteri, Pavlovales) - a model for lipid biosynthesis in eukaryotic algae.</title>
        <authorList>
            <person name="Hulatt C.J."/>
            <person name="Posewitz M.C."/>
        </authorList>
    </citation>
    <scope>NUCLEOTIDE SEQUENCE</scope>
    <source>
        <strain evidence="3">NIVA-4/92</strain>
    </source>
</reference>
<dbReference type="PROSITE" id="PS51276">
    <property type="entry name" value="PEPTIDASE_C56_PFPI"/>
    <property type="match status" value="1"/>
</dbReference>
<comment type="caution">
    <text evidence="3">The sequence shown here is derived from an EMBL/GenBank/DDBJ whole genome shotgun (WGS) entry which is preliminary data.</text>
</comment>
<dbReference type="PANTHER" id="PTHR42733:SF13">
    <property type="entry name" value="DJ-1_PFPI DOMAIN-CONTAINING PROTEIN"/>
    <property type="match status" value="1"/>
</dbReference>
<gene>
    <name evidence="3" type="ORF">KFE25_008081</name>
</gene>
<evidence type="ECO:0000313" key="4">
    <source>
        <dbReference type="Proteomes" id="UP000751190"/>
    </source>
</evidence>